<dbReference type="STRING" id="1798228.SAMN05216574_103133"/>
<proteinExistence type="predicted"/>
<dbReference type="PANTHER" id="PTHR43798">
    <property type="entry name" value="MONOACYLGLYCEROL LIPASE"/>
    <property type="match status" value="1"/>
</dbReference>
<dbReference type="OrthoDB" id="27092at2"/>
<evidence type="ECO:0000313" key="3">
    <source>
        <dbReference type="Proteomes" id="UP000198589"/>
    </source>
</evidence>
<organism evidence="2 3">
    <name type="scientific">Blastococcus tunisiensis</name>
    <dbReference type="NCBI Taxonomy" id="1798228"/>
    <lineage>
        <taxon>Bacteria</taxon>
        <taxon>Bacillati</taxon>
        <taxon>Actinomycetota</taxon>
        <taxon>Actinomycetes</taxon>
        <taxon>Geodermatophilales</taxon>
        <taxon>Geodermatophilaceae</taxon>
        <taxon>Blastococcus</taxon>
    </lineage>
</organism>
<dbReference type="GO" id="GO:0016020">
    <property type="term" value="C:membrane"/>
    <property type="evidence" value="ECO:0007669"/>
    <property type="project" value="TreeGrafter"/>
</dbReference>
<dbReference type="SUPFAM" id="SSF53474">
    <property type="entry name" value="alpha/beta-Hydrolases"/>
    <property type="match status" value="1"/>
</dbReference>
<dbReference type="PRINTS" id="PR00412">
    <property type="entry name" value="EPOXHYDRLASE"/>
</dbReference>
<reference evidence="3" key="1">
    <citation type="submission" date="2016-10" db="EMBL/GenBank/DDBJ databases">
        <authorList>
            <person name="Varghese N."/>
            <person name="Submissions S."/>
        </authorList>
    </citation>
    <scope>NUCLEOTIDE SEQUENCE [LARGE SCALE GENOMIC DNA]</scope>
    <source>
        <strain evidence="3">DSM 46838</strain>
    </source>
</reference>
<sequence length="272" mass="29113">MIESQYVDLGGSLAYVEAAGEGPAVLCIHTAGQSGVQWRHTLTGLAALGYRVIVPDLPGHGRSEPAVGGPVRDLGRYAEWCIDLIDELGLDRPYVMGCSIGGKISLDIATRISDRLSGVVAMAAEVNAPKPGGAAALDRGMEDASSPSRTDRTYYGTLAVCGRTVPAERVEMIAAMHRREDPIITTSDLIGWFSHDIRAGLANITCPTYLVVGDDDFWLDLDQVAWTGSQIQGARTLVLEGIGHYPMEEVDDFASVADGWLRTLAEDAARAR</sequence>
<accession>A0A1I1ZVB2</accession>
<dbReference type="Proteomes" id="UP000198589">
    <property type="component" value="Unassembled WGS sequence"/>
</dbReference>
<dbReference type="Pfam" id="PF12697">
    <property type="entry name" value="Abhydrolase_6"/>
    <property type="match status" value="1"/>
</dbReference>
<dbReference type="EMBL" id="FOND01000003">
    <property type="protein sequence ID" value="SFE34573.1"/>
    <property type="molecule type" value="Genomic_DNA"/>
</dbReference>
<dbReference type="InterPro" id="IPR029058">
    <property type="entry name" value="AB_hydrolase_fold"/>
</dbReference>
<dbReference type="PRINTS" id="PR00111">
    <property type="entry name" value="ABHYDROLASE"/>
</dbReference>
<feature type="domain" description="AB hydrolase-1" evidence="1">
    <location>
        <begin position="25"/>
        <end position="254"/>
    </location>
</feature>
<dbReference type="InterPro" id="IPR050266">
    <property type="entry name" value="AB_hydrolase_sf"/>
</dbReference>
<dbReference type="GO" id="GO:0003824">
    <property type="term" value="F:catalytic activity"/>
    <property type="evidence" value="ECO:0007669"/>
    <property type="project" value="InterPro"/>
</dbReference>
<evidence type="ECO:0000259" key="1">
    <source>
        <dbReference type="Pfam" id="PF12697"/>
    </source>
</evidence>
<dbReference type="InterPro" id="IPR000073">
    <property type="entry name" value="AB_hydrolase_1"/>
</dbReference>
<dbReference type="PANTHER" id="PTHR43798:SF33">
    <property type="entry name" value="HYDROLASE, PUTATIVE (AFU_ORTHOLOGUE AFUA_2G14860)-RELATED"/>
    <property type="match status" value="1"/>
</dbReference>
<dbReference type="InterPro" id="IPR000639">
    <property type="entry name" value="Epox_hydrolase-like"/>
</dbReference>
<gene>
    <name evidence="2" type="ORF">SAMN05216574_103133</name>
</gene>
<dbReference type="RefSeq" id="WP_092195694.1">
    <property type="nucleotide sequence ID" value="NZ_FOND01000003.1"/>
</dbReference>
<evidence type="ECO:0000313" key="2">
    <source>
        <dbReference type="EMBL" id="SFE34573.1"/>
    </source>
</evidence>
<keyword evidence="3" id="KW-1185">Reference proteome</keyword>
<name>A0A1I1ZVB2_9ACTN</name>
<dbReference type="Gene3D" id="3.40.50.1820">
    <property type="entry name" value="alpha/beta hydrolase"/>
    <property type="match status" value="1"/>
</dbReference>
<dbReference type="AlphaFoldDB" id="A0A1I1ZVB2"/>
<protein>
    <submittedName>
        <fullName evidence="2">Pimeloyl-ACP methyl ester carboxylesterase</fullName>
    </submittedName>
</protein>